<name>A0ABM6Y4P6_9PROT</name>
<feature type="transmembrane region" description="Helical" evidence="1">
    <location>
        <begin position="7"/>
        <end position="27"/>
    </location>
</feature>
<sequence>MSVKKIILPLIAAAIIGGGGYYGFYWMTEGQYHESTDNAYLQADEVAVSPKVSGYVGDLRVAENQPVRKGDLLLTIKDEDFRLELAKAEAALEARRSAVGTMEQQITLQEAAINQAAASVDIARVELERTSDDFKRYDDLVKKGAASRQKFDYAKADRQTAQAEVAAANATLAVEKGRLGVLRAQKIETERAVKQAEAARDLAQQALDDTRIFAPFDGVVGNRSVQTGALVQPGEQLLVLVPLPGTYIVANFKETQISHMAPGQKVAVEVDAFPDAEIVGHIASFAPATGAQFSLLPPENATGNFTKITQRVPVRIELDDSKWAKALRPGLSVVVNVDTRNASGEEEIAGVGLAQGIVPTAELSELN</sequence>
<dbReference type="Gene3D" id="1.10.287.470">
    <property type="entry name" value="Helix hairpin bin"/>
    <property type="match status" value="1"/>
</dbReference>
<dbReference type="Gene3D" id="2.40.50.100">
    <property type="match status" value="1"/>
</dbReference>
<gene>
    <name evidence="5" type="ORF">DY252_17170</name>
</gene>
<evidence type="ECO:0000313" key="6">
    <source>
        <dbReference type="Proteomes" id="UP000256971"/>
    </source>
</evidence>
<dbReference type="InterPro" id="IPR058624">
    <property type="entry name" value="MdtA-like_HH"/>
</dbReference>
<proteinExistence type="predicted"/>
<keyword evidence="1" id="KW-0812">Transmembrane</keyword>
<reference evidence="5 6" key="1">
    <citation type="submission" date="2018-08" db="EMBL/GenBank/DDBJ databases">
        <title>Complete genome sequence of type strain Thalassospira indica MCCC 1A01103T, isolated from isolated from deep seawater of the Indian Ocean.</title>
        <authorList>
            <person name="Liu Y."/>
        </authorList>
    </citation>
    <scope>NUCLEOTIDE SEQUENCE [LARGE SCALE GENOMIC DNA]</scope>
    <source>
        <strain evidence="5 6">PB8BT</strain>
    </source>
</reference>
<dbReference type="Gene3D" id="2.40.30.170">
    <property type="match status" value="1"/>
</dbReference>
<evidence type="ECO:0000256" key="1">
    <source>
        <dbReference type="SAM" id="Phobius"/>
    </source>
</evidence>
<evidence type="ECO:0000259" key="2">
    <source>
        <dbReference type="Pfam" id="PF25876"/>
    </source>
</evidence>
<evidence type="ECO:0000259" key="4">
    <source>
        <dbReference type="Pfam" id="PF25963"/>
    </source>
</evidence>
<dbReference type="RefSeq" id="WP_082923433.1">
    <property type="nucleotide sequence ID" value="NZ_CP031555.1"/>
</dbReference>
<organism evidence="5 6">
    <name type="scientific">Thalassospira indica</name>
    <dbReference type="NCBI Taxonomy" id="1891279"/>
    <lineage>
        <taxon>Bacteria</taxon>
        <taxon>Pseudomonadati</taxon>
        <taxon>Pseudomonadota</taxon>
        <taxon>Alphaproteobacteria</taxon>
        <taxon>Rhodospirillales</taxon>
        <taxon>Thalassospiraceae</taxon>
        <taxon>Thalassospira</taxon>
    </lineage>
</organism>
<dbReference type="PANTHER" id="PTHR30386">
    <property type="entry name" value="MEMBRANE FUSION SUBUNIT OF EMRAB-TOLC MULTIDRUG EFFLUX PUMP"/>
    <property type="match status" value="1"/>
</dbReference>
<feature type="domain" description="p-hydroxybenzoic acid efflux pump subunit AaeA-like beta-barrel" evidence="4">
    <location>
        <begin position="247"/>
        <end position="337"/>
    </location>
</feature>
<dbReference type="EMBL" id="CP031555">
    <property type="protein sequence ID" value="AXO16956.1"/>
    <property type="molecule type" value="Genomic_DNA"/>
</dbReference>
<keyword evidence="1" id="KW-0472">Membrane</keyword>
<feature type="domain" description="Multidrug resistance protein MdtA-like barrel-sandwich hybrid" evidence="3">
    <location>
        <begin position="45"/>
        <end position="240"/>
    </location>
</feature>
<dbReference type="Pfam" id="PF25963">
    <property type="entry name" value="Beta-barrel_AAEA"/>
    <property type="match status" value="1"/>
</dbReference>
<accession>A0ABM6Y4P6</accession>
<dbReference type="PANTHER" id="PTHR30386:SF24">
    <property type="entry name" value="MULTIDRUG RESISTANCE EFFLUX PUMP"/>
    <property type="match status" value="1"/>
</dbReference>
<dbReference type="Pfam" id="PF25876">
    <property type="entry name" value="HH_MFP_RND"/>
    <property type="match status" value="1"/>
</dbReference>
<keyword evidence="6" id="KW-1185">Reference proteome</keyword>
<dbReference type="Pfam" id="PF25917">
    <property type="entry name" value="BSH_RND"/>
    <property type="match status" value="1"/>
</dbReference>
<dbReference type="InterPro" id="IPR058634">
    <property type="entry name" value="AaeA-lik-b-barrel"/>
</dbReference>
<evidence type="ECO:0000313" key="5">
    <source>
        <dbReference type="EMBL" id="AXO16956.1"/>
    </source>
</evidence>
<dbReference type="Proteomes" id="UP000256971">
    <property type="component" value="Chromosome"/>
</dbReference>
<dbReference type="SUPFAM" id="SSF111369">
    <property type="entry name" value="HlyD-like secretion proteins"/>
    <property type="match status" value="3"/>
</dbReference>
<dbReference type="InterPro" id="IPR050739">
    <property type="entry name" value="MFP"/>
</dbReference>
<dbReference type="InterPro" id="IPR058625">
    <property type="entry name" value="MdtA-like_BSH"/>
</dbReference>
<protein>
    <submittedName>
        <fullName evidence="5">HlyD family secretion protein</fullName>
    </submittedName>
</protein>
<feature type="domain" description="Multidrug resistance protein MdtA-like alpha-helical hairpin" evidence="2">
    <location>
        <begin position="125"/>
        <end position="173"/>
    </location>
</feature>
<evidence type="ECO:0000259" key="3">
    <source>
        <dbReference type="Pfam" id="PF25917"/>
    </source>
</evidence>
<keyword evidence="1" id="KW-1133">Transmembrane helix</keyword>